<dbReference type="Proteomes" id="UP000007798">
    <property type="component" value="Unassembled WGS sequence"/>
</dbReference>
<feature type="signal peptide" evidence="2">
    <location>
        <begin position="1"/>
        <end position="20"/>
    </location>
</feature>
<evidence type="ECO:0000313" key="3">
    <source>
        <dbReference type="EMBL" id="KRF98968.1"/>
    </source>
</evidence>
<dbReference type="EMBL" id="CH964095">
    <property type="protein sequence ID" value="KRF98968.1"/>
    <property type="molecule type" value="Genomic_DNA"/>
</dbReference>
<feature type="region of interest" description="Disordered" evidence="1">
    <location>
        <begin position="82"/>
        <end position="113"/>
    </location>
</feature>
<dbReference type="KEGG" id="dwi:26529632"/>
<sequence>MTRFTALILIFPLLALLAMAKPLDYTNPKSQVEYISSNLDDGKIKPNIVPITRPPLISQTAPPTPFNSKSFVYNPNSKTWTRINPGEPLPQAQDDDTPLIWNQSNDKWLTNGP</sequence>
<feature type="compositionally biased region" description="Polar residues" evidence="1">
    <location>
        <begin position="100"/>
        <end position="113"/>
    </location>
</feature>
<keyword evidence="2" id="KW-0732">Signal</keyword>
<proteinExistence type="predicted"/>
<gene>
    <name evidence="3" type="primary">Dwil\GK27630</name>
    <name evidence="3" type="ORF">Dwil_GK27630</name>
</gene>
<accession>A0A0Q9X0I3</accession>
<keyword evidence="4" id="KW-1185">Reference proteome</keyword>
<dbReference type="OrthoDB" id="126772at2759"/>
<evidence type="ECO:0000313" key="4">
    <source>
        <dbReference type="Proteomes" id="UP000007798"/>
    </source>
</evidence>
<reference evidence="3 4" key="1">
    <citation type="journal article" date="2007" name="Nature">
        <title>Evolution of genes and genomes on the Drosophila phylogeny.</title>
        <authorList>
            <consortium name="Drosophila 12 Genomes Consortium"/>
            <person name="Clark A.G."/>
            <person name="Eisen M.B."/>
            <person name="Smith D.R."/>
            <person name="Bergman C.M."/>
            <person name="Oliver B."/>
            <person name="Markow T.A."/>
            <person name="Kaufman T.C."/>
            <person name="Kellis M."/>
            <person name="Gelbart W."/>
            <person name="Iyer V.N."/>
            <person name="Pollard D.A."/>
            <person name="Sackton T.B."/>
            <person name="Larracuente A.M."/>
            <person name="Singh N.D."/>
            <person name="Abad J.P."/>
            <person name="Abt D.N."/>
            <person name="Adryan B."/>
            <person name="Aguade M."/>
            <person name="Akashi H."/>
            <person name="Anderson W.W."/>
            <person name="Aquadro C.F."/>
            <person name="Ardell D.H."/>
            <person name="Arguello R."/>
            <person name="Artieri C.G."/>
            <person name="Barbash D.A."/>
            <person name="Barker D."/>
            <person name="Barsanti P."/>
            <person name="Batterham P."/>
            <person name="Batzoglou S."/>
            <person name="Begun D."/>
            <person name="Bhutkar A."/>
            <person name="Blanco E."/>
            <person name="Bosak S.A."/>
            <person name="Bradley R.K."/>
            <person name="Brand A.D."/>
            <person name="Brent M.R."/>
            <person name="Brooks A.N."/>
            <person name="Brown R.H."/>
            <person name="Butlin R.K."/>
            <person name="Caggese C."/>
            <person name="Calvi B.R."/>
            <person name="Bernardo de Carvalho A."/>
            <person name="Caspi A."/>
            <person name="Castrezana S."/>
            <person name="Celniker S.E."/>
            <person name="Chang J.L."/>
            <person name="Chapple C."/>
            <person name="Chatterji S."/>
            <person name="Chinwalla A."/>
            <person name="Civetta A."/>
            <person name="Clifton S.W."/>
            <person name="Comeron J.M."/>
            <person name="Costello J.C."/>
            <person name="Coyne J.A."/>
            <person name="Daub J."/>
            <person name="David R.G."/>
            <person name="Delcher A.L."/>
            <person name="Delehaunty K."/>
            <person name="Do C.B."/>
            <person name="Ebling H."/>
            <person name="Edwards K."/>
            <person name="Eickbush T."/>
            <person name="Evans J.D."/>
            <person name="Filipski A."/>
            <person name="Findeiss S."/>
            <person name="Freyhult E."/>
            <person name="Fulton L."/>
            <person name="Fulton R."/>
            <person name="Garcia A.C."/>
            <person name="Gardiner A."/>
            <person name="Garfield D.A."/>
            <person name="Garvin B.E."/>
            <person name="Gibson G."/>
            <person name="Gilbert D."/>
            <person name="Gnerre S."/>
            <person name="Godfrey J."/>
            <person name="Good R."/>
            <person name="Gotea V."/>
            <person name="Gravely B."/>
            <person name="Greenberg A.J."/>
            <person name="Griffiths-Jones S."/>
            <person name="Gross S."/>
            <person name="Guigo R."/>
            <person name="Gustafson E.A."/>
            <person name="Haerty W."/>
            <person name="Hahn M.W."/>
            <person name="Halligan D.L."/>
            <person name="Halpern A.L."/>
            <person name="Halter G.M."/>
            <person name="Han M.V."/>
            <person name="Heger A."/>
            <person name="Hillier L."/>
            <person name="Hinrichs A.S."/>
            <person name="Holmes I."/>
            <person name="Hoskins R.A."/>
            <person name="Hubisz M.J."/>
            <person name="Hultmark D."/>
            <person name="Huntley M.A."/>
            <person name="Jaffe D.B."/>
            <person name="Jagadeeshan S."/>
            <person name="Jeck W.R."/>
            <person name="Johnson J."/>
            <person name="Jones C.D."/>
            <person name="Jordan W.C."/>
            <person name="Karpen G.H."/>
            <person name="Kataoka E."/>
            <person name="Keightley P.D."/>
            <person name="Kheradpour P."/>
            <person name="Kirkness E.F."/>
            <person name="Koerich L.B."/>
            <person name="Kristiansen K."/>
            <person name="Kudrna D."/>
            <person name="Kulathinal R.J."/>
            <person name="Kumar S."/>
            <person name="Kwok R."/>
            <person name="Lander E."/>
            <person name="Langley C.H."/>
            <person name="Lapoint R."/>
            <person name="Lazzaro B.P."/>
            <person name="Lee S.J."/>
            <person name="Levesque L."/>
            <person name="Li R."/>
            <person name="Lin C.F."/>
            <person name="Lin M.F."/>
            <person name="Lindblad-Toh K."/>
            <person name="Llopart A."/>
            <person name="Long M."/>
            <person name="Low L."/>
            <person name="Lozovsky E."/>
            <person name="Lu J."/>
            <person name="Luo M."/>
            <person name="Machado C.A."/>
            <person name="Makalowski W."/>
            <person name="Marzo M."/>
            <person name="Matsuda M."/>
            <person name="Matzkin L."/>
            <person name="McAllister B."/>
            <person name="McBride C.S."/>
            <person name="McKernan B."/>
            <person name="McKernan K."/>
            <person name="Mendez-Lago M."/>
            <person name="Minx P."/>
            <person name="Mollenhauer M.U."/>
            <person name="Montooth K."/>
            <person name="Mount S.M."/>
            <person name="Mu X."/>
            <person name="Myers E."/>
            <person name="Negre B."/>
            <person name="Newfeld S."/>
            <person name="Nielsen R."/>
            <person name="Noor M.A."/>
            <person name="O'Grady P."/>
            <person name="Pachter L."/>
            <person name="Papaceit M."/>
            <person name="Parisi M.J."/>
            <person name="Parisi M."/>
            <person name="Parts L."/>
            <person name="Pedersen J.S."/>
            <person name="Pesole G."/>
            <person name="Phillippy A.M."/>
            <person name="Ponting C.P."/>
            <person name="Pop M."/>
            <person name="Porcelli D."/>
            <person name="Powell J.R."/>
            <person name="Prohaska S."/>
            <person name="Pruitt K."/>
            <person name="Puig M."/>
            <person name="Quesneville H."/>
            <person name="Ram K.R."/>
            <person name="Rand D."/>
            <person name="Rasmussen M.D."/>
            <person name="Reed L.K."/>
            <person name="Reenan R."/>
            <person name="Reily A."/>
            <person name="Remington K.A."/>
            <person name="Rieger T.T."/>
            <person name="Ritchie M.G."/>
            <person name="Robin C."/>
            <person name="Rogers Y.H."/>
            <person name="Rohde C."/>
            <person name="Rozas J."/>
            <person name="Rubenfield M.J."/>
            <person name="Ruiz A."/>
            <person name="Russo S."/>
            <person name="Salzberg S.L."/>
            <person name="Sanchez-Gracia A."/>
            <person name="Saranga D.J."/>
            <person name="Sato H."/>
            <person name="Schaeffer S.W."/>
            <person name="Schatz M.C."/>
            <person name="Schlenke T."/>
            <person name="Schwartz R."/>
            <person name="Segarra C."/>
            <person name="Singh R.S."/>
            <person name="Sirot L."/>
            <person name="Sirota M."/>
            <person name="Sisneros N.B."/>
            <person name="Smith C.D."/>
            <person name="Smith T.F."/>
            <person name="Spieth J."/>
            <person name="Stage D.E."/>
            <person name="Stark A."/>
            <person name="Stephan W."/>
            <person name="Strausberg R.L."/>
            <person name="Strempel S."/>
            <person name="Sturgill D."/>
            <person name="Sutton G."/>
            <person name="Sutton G.G."/>
            <person name="Tao W."/>
            <person name="Teichmann S."/>
            <person name="Tobari Y.N."/>
            <person name="Tomimura Y."/>
            <person name="Tsolas J.M."/>
            <person name="Valente V.L."/>
            <person name="Venter E."/>
            <person name="Venter J.C."/>
            <person name="Vicario S."/>
            <person name="Vieira F.G."/>
            <person name="Vilella A.J."/>
            <person name="Villasante A."/>
            <person name="Walenz B."/>
            <person name="Wang J."/>
            <person name="Wasserman M."/>
            <person name="Watts T."/>
            <person name="Wilson D."/>
            <person name="Wilson R.K."/>
            <person name="Wing R.A."/>
            <person name="Wolfner M.F."/>
            <person name="Wong A."/>
            <person name="Wong G.K."/>
            <person name="Wu C.I."/>
            <person name="Wu G."/>
            <person name="Yamamoto D."/>
            <person name="Yang H.P."/>
            <person name="Yang S.P."/>
            <person name="Yorke J.A."/>
            <person name="Yoshida K."/>
            <person name="Zdobnov E."/>
            <person name="Zhang P."/>
            <person name="Zhang Y."/>
            <person name="Zimin A.V."/>
            <person name="Baldwin J."/>
            <person name="Abdouelleil A."/>
            <person name="Abdulkadir J."/>
            <person name="Abebe A."/>
            <person name="Abera B."/>
            <person name="Abreu J."/>
            <person name="Acer S.C."/>
            <person name="Aftuck L."/>
            <person name="Alexander A."/>
            <person name="An P."/>
            <person name="Anderson E."/>
            <person name="Anderson S."/>
            <person name="Arachi H."/>
            <person name="Azer M."/>
            <person name="Bachantsang P."/>
            <person name="Barry A."/>
            <person name="Bayul T."/>
            <person name="Berlin A."/>
            <person name="Bessette D."/>
            <person name="Bloom T."/>
            <person name="Blye J."/>
            <person name="Boguslavskiy L."/>
            <person name="Bonnet C."/>
            <person name="Boukhgalter B."/>
            <person name="Bourzgui I."/>
            <person name="Brown A."/>
            <person name="Cahill P."/>
            <person name="Channer S."/>
            <person name="Cheshatsang Y."/>
            <person name="Chuda L."/>
            <person name="Citroen M."/>
            <person name="Collymore A."/>
            <person name="Cooke P."/>
            <person name="Costello M."/>
            <person name="D'Aco K."/>
            <person name="Daza R."/>
            <person name="De Haan G."/>
            <person name="DeGray S."/>
            <person name="DeMaso C."/>
            <person name="Dhargay N."/>
            <person name="Dooley K."/>
            <person name="Dooley E."/>
            <person name="Doricent M."/>
            <person name="Dorje P."/>
            <person name="Dorjee K."/>
            <person name="Dupes A."/>
            <person name="Elong R."/>
            <person name="Falk J."/>
            <person name="Farina A."/>
            <person name="Faro S."/>
            <person name="Ferguson D."/>
            <person name="Fisher S."/>
            <person name="Foley C.D."/>
            <person name="Franke A."/>
            <person name="Friedrich D."/>
            <person name="Gadbois L."/>
            <person name="Gearin G."/>
            <person name="Gearin C.R."/>
            <person name="Giannoukos G."/>
            <person name="Goode T."/>
            <person name="Graham J."/>
            <person name="Grandbois E."/>
            <person name="Grewal S."/>
            <person name="Gyaltsen K."/>
            <person name="Hafez N."/>
            <person name="Hagos B."/>
            <person name="Hall J."/>
            <person name="Henson C."/>
            <person name="Hollinger A."/>
            <person name="Honan T."/>
            <person name="Huard M.D."/>
            <person name="Hughes L."/>
            <person name="Hurhula B."/>
            <person name="Husby M.E."/>
            <person name="Kamat A."/>
            <person name="Kanga B."/>
            <person name="Kashin S."/>
            <person name="Khazanovich D."/>
            <person name="Kisner P."/>
            <person name="Lance K."/>
            <person name="Lara M."/>
            <person name="Lee W."/>
            <person name="Lennon N."/>
            <person name="Letendre F."/>
            <person name="LeVine R."/>
            <person name="Lipovsky A."/>
            <person name="Liu X."/>
            <person name="Liu J."/>
            <person name="Liu S."/>
            <person name="Lokyitsang T."/>
            <person name="Lokyitsang Y."/>
            <person name="Lubonja R."/>
            <person name="Lui A."/>
            <person name="MacDonald P."/>
            <person name="Magnisalis V."/>
            <person name="Maru K."/>
            <person name="Matthews C."/>
            <person name="McCusker W."/>
            <person name="McDonough S."/>
            <person name="Mehta T."/>
            <person name="Meldrim J."/>
            <person name="Meneus L."/>
            <person name="Mihai O."/>
            <person name="Mihalev A."/>
            <person name="Mihova T."/>
            <person name="Mittelman R."/>
            <person name="Mlenga V."/>
            <person name="Montmayeur A."/>
            <person name="Mulrain L."/>
            <person name="Navidi A."/>
            <person name="Naylor J."/>
            <person name="Negash T."/>
            <person name="Nguyen T."/>
            <person name="Nguyen N."/>
            <person name="Nicol R."/>
            <person name="Norbu C."/>
            <person name="Norbu N."/>
            <person name="Novod N."/>
            <person name="O'Neill B."/>
            <person name="Osman S."/>
            <person name="Markiewicz E."/>
            <person name="Oyono O.L."/>
            <person name="Patti C."/>
            <person name="Phunkhang P."/>
            <person name="Pierre F."/>
            <person name="Priest M."/>
            <person name="Raghuraman S."/>
            <person name="Rege F."/>
            <person name="Reyes R."/>
            <person name="Rise C."/>
            <person name="Rogov P."/>
            <person name="Ross K."/>
            <person name="Ryan E."/>
            <person name="Settipalli S."/>
            <person name="Shea T."/>
            <person name="Sherpa N."/>
            <person name="Shi L."/>
            <person name="Shih D."/>
            <person name="Sparrow T."/>
            <person name="Spaulding J."/>
            <person name="Stalker J."/>
            <person name="Stange-Thomann N."/>
            <person name="Stavropoulos S."/>
            <person name="Stone C."/>
            <person name="Strader C."/>
            <person name="Tesfaye S."/>
            <person name="Thomson T."/>
            <person name="Thoulutsang Y."/>
            <person name="Thoulutsang D."/>
            <person name="Topham K."/>
            <person name="Topping I."/>
            <person name="Tsamla T."/>
            <person name="Vassiliev H."/>
            <person name="Vo A."/>
            <person name="Wangchuk T."/>
            <person name="Wangdi T."/>
            <person name="Weiand M."/>
            <person name="Wilkinson J."/>
            <person name="Wilson A."/>
            <person name="Yadav S."/>
            <person name="Young G."/>
            <person name="Yu Q."/>
            <person name="Zembek L."/>
            <person name="Zhong D."/>
            <person name="Zimmer A."/>
            <person name="Zwirko Z."/>
            <person name="Jaffe D.B."/>
            <person name="Alvarez P."/>
            <person name="Brockman W."/>
            <person name="Butler J."/>
            <person name="Chin C."/>
            <person name="Gnerre S."/>
            <person name="Grabherr M."/>
            <person name="Kleber M."/>
            <person name="Mauceli E."/>
            <person name="MacCallum I."/>
        </authorList>
    </citation>
    <scope>NUCLEOTIDE SEQUENCE [LARGE SCALE GENOMIC DNA]</scope>
    <source>
        <strain evidence="4">Tucson 14030-0811.24</strain>
    </source>
</reference>
<evidence type="ECO:0000256" key="1">
    <source>
        <dbReference type="SAM" id="MobiDB-lite"/>
    </source>
</evidence>
<protein>
    <submittedName>
        <fullName evidence="3">Uncharacterized protein</fullName>
    </submittedName>
</protein>
<dbReference type="AlphaFoldDB" id="A0A0Q9X0I3"/>
<feature type="chain" id="PRO_5006387325" evidence="2">
    <location>
        <begin position="21"/>
        <end position="113"/>
    </location>
</feature>
<evidence type="ECO:0000256" key="2">
    <source>
        <dbReference type="SAM" id="SignalP"/>
    </source>
</evidence>
<dbReference type="STRING" id="7260.A0A0Q9X0I3"/>
<name>A0A0Q9X0I3_DROWI</name>
<organism evidence="3 4">
    <name type="scientific">Drosophila willistoni</name>
    <name type="common">Fruit fly</name>
    <dbReference type="NCBI Taxonomy" id="7260"/>
    <lineage>
        <taxon>Eukaryota</taxon>
        <taxon>Metazoa</taxon>
        <taxon>Ecdysozoa</taxon>
        <taxon>Arthropoda</taxon>
        <taxon>Hexapoda</taxon>
        <taxon>Insecta</taxon>
        <taxon>Pterygota</taxon>
        <taxon>Neoptera</taxon>
        <taxon>Endopterygota</taxon>
        <taxon>Diptera</taxon>
        <taxon>Brachycera</taxon>
        <taxon>Muscomorpha</taxon>
        <taxon>Ephydroidea</taxon>
        <taxon>Drosophilidae</taxon>
        <taxon>Drosophila</taxon>
        <taxon>Sophophora</taxon>
    </lineage>
</organism>
<dbReference type="InParanoid" id="A0A0Q9X0I3"/>